<dbReference type="InParanoid" id="A0A165CTX2"/>
<dbReference type="AlphaFoldDB" id="A0A165CTX2"/>
<evidence type="ECO:0008006" key="4">
    <source>
        <dbReference type="Google" id="ProtNLM"/>
    </source>
</evidence>
<name>A0A165CTX2_9BASI</name>
<evidence type="ECO:0000313" key="2">
    <source>
        <dbReference type="EMBL" id="KZT51392.1"/>
    </source>
</evidence>
<evidence type="ECO:0000256" key="1">
    <source>
        <dbReference type="SAM" id="MobiDB-lite"/>
    </source>
</evidence>
<dbReference type="OrthoDB" id="2985259at2759"/>
<protein>
    <recommendedName>
        <fullName evidence="4">Protein kinase domain-containing protein</fullName>
    </recommendedName>
</protein>
<sequence length="488" mass="52732">MATLTRTRTIYAGDSSALSSRSGTSSRDEHGSVHSLRSIRTLSDHGWGDDLGAPLVRMGPQLMRLPRMGYLGPLSGLGTGSYKSGTGSARSEGAYSWGMTPLEGTSERGDGMGDVDAGVDGDVEPDADAEADGEEDVVLVQPEAAELDPCSPEFASKLLSVMEGTGTAHPSRAGVGCYSCNGSDVDVDGEAEEPESPGHVGHLPDADSVDELVAKQDQFHWTDPTGRAAWVHFRPSHLDDPALLVKRLLPTAAEVRLLRMLASERMRYDPDNPVSEGLGMVVRDGRAWVCVEEKRNVEGLYLGAGCGRGMRKEWGNEKGNLMHQLLRVYSAYMHLQYLAFLHSLSITSVDLSASNILVTEHAYGNIYELLDFSTCFRFTARNSTRGPPVFDWPEGSRGAPELQCGAQRVTGEHEEEEEEGQGDAEEEEEAQANPFDVDVWALGKTLERIDYTGSNLELVVQRMLAADPAERPSAGDALALYSELVGEG</sequence>
<dbReference type="SUPFAM" id="SSF56112">
    <property type="entry name" value="Protein kinase-like (PK-like)"/>
    <property type="match status" value="1"/>
</dbReference>
<reference evidence="2 3" key="1">
    <citation type="journal article" date="2016" name="Mol. Biol. Evol.">
        <title>Comparative Genomics of Early-Diverging Mushroom-Forming Fungi Provides Insights into the Origins of Lignocellulose Decay Capabilities.</title>
        <authorList>
            <person name="Nagy L.G."/>
            <person name="Riley R."/>
            <person name="Tritt A."/>
            <person name="Adam C."/>
            <person name="Daum C."/>
            <person name="Floudas D."/>
            <person name="Sun H."/>
            <person name="Yadav J.S."/>
            <person name="Pangilinan J."/>
            <person name="Larsson K.H."/>
            <person name="Matsuura K."/>
            <person name="Barry K."/>
            <person name="Labutti K."/>
            <person name="Kuo R."/>
            <person name="Ohm R.A."/>
            <person name="Bhattacharya S.S."/>
            <person name="Shirouzu T."/>
            <person name="Yoshinaga Y."/>
            <person name="Martin F.M."/>
            <person name="Grigoriev I.V."/>
            <person name="Hibbett D.S."/>
        </authorList>
    </citation>
    <scope>NUCLEOTIDE SEQUENCE [LARGE SCALE GENOMIC DNA]</scope>
    <source>
        <strain evidence="2 3">HHB12733</strain>
    </source>
</reference>
<feature type="compositionally biased region" description="Low complexity" evidence="1">
    <location>
        <begin position="15"/>
        <end position="25"/>
    </location>
</feature>
<evidence type="ECO:0000313" key="3">
    <source>
        <dbReference type="Proteomes" id="UP000076842"/>
    </source>
</evidence>
<dbReference type="InterPro" id="IPR011009">
    <property type="entry name" value="Kinase-like_dom_sf"/>
</dbReference>
<feature type="compositionally biased region" description="Acidic residues" evidence="1">
    <location>
        <begin position="413"/>
        <end position="430"/>
    </location>
</feature>
<feature type="region of interest" description="Disordered" evidence="1">
    <location>
        <begin position="390"/>
        <end position="434"/>
    </location>
</feature>
<feature type="region of interest" description="Disordered" evidence="1">
    <location>
        <begin position="15"/>
        <end position="37"/>
    </location>
</feature>
<gene>
    <name evidence="2" type="ORF">CALCODRAFT_512737</name>
</gene>
<organism evidence="2 3">
    <name type="scientific">Calocera cornea HHB12733</name>
    <dbReference type="NCBI Taxonomy" id="1353952"/>
    <lineage>
        <taxon>Eukaryota</taxon>
        <taxon>Fungi</taxon>
        <taxon>Dikarya</taxon>
        <taxon>Basidiomycota</taxon>
        <taxon>Agaricomycotina</taxon>
        <taxon>Dacrymycetes</taxon>
        <taxon>Dacrymycetales</taxon>
        <taxon>Dacrymycetaceae</taxon>
        <taxon>Calocera</taxon>
    </lineage>
</organism>
<dbReference type="EMBL" id="KV424110">
    <property type="protein sequence ID" value="KZT51392.1"/>
    <property type="molecule type" value="Genomic_DNA"/>
</dbReference>
<keyword evidence="3" id="KW-1185">Reference proteome</keyword>
<proteinExistence type="predicted"/>
<dbReference type="Gene3D" id="1.10.510.10">
    <property type="entry name" value="Transferase(Phosphotransferase) domain 1"/>
    <property type="match status" value="1"/>
</dbReference>
<accession>A0A165CTX2</accession>
<dbReference type="Proteomes" id="UP000076842">
    <property type="component" value="Unassembled WGS sequence"/>
</dbReference>